<feature type="region of interest" description="Disordered" evidence="1">
    <location>
        <begin position="107"/>
        <end position="130"/>
    </location>
</feature>
<dbReference type="InParanoid" id="Q8TVX7"/>
<dbReference type="HOGENOM" id="CLU_1933264_0_0_2"/>
<evidence type="ECO:0000313" key="2">
    <source>
        <dbReference type="EMBL" id="AAM02474.1"/>
    </source>
</evidence>
<dbReference type="SUPFAM" id="SSF46785">
    <property type="entry name" value="Winged helix' DNA-binding domain"/>
    <property type="match status" value="1"/>
</dbReference>
<evidence type="ECO:0000256" key="1">
    <source>
        <dbReference type="SAM" id="MobiDB-lite"/>
    </source>
</evidence>
<dbReference type="EMBL" id="AE009439">
    <property type="protein sequence ID" value="AAM02474.1"/>
    <property type="molecule type" value="Genomic_DNA"/>
</dbReference>
<dbReference type="Gene3D" id="1.10.10.10">
    <property type="entry name" value="Winged helix-like DNA-binding domain superfamily/Winged helix DNA-binding domain"/>
    <property type="match status" value="1"/>
</dbReference>
<dbReference type="STRING" id="190192.MK1261"/>
<accession>Q8TVX7</accession>
<dbReference type="KEGG" id="mka:MK1261"/>
<dbReference type="InterPro" id="IPR036390">
    <property type="entry name" value="WH_DNA-bd_sf"/>
</dbReference>
<sequence>MLEERELEELAKALKRGELDKTGAVLGLLYLAYVETGGHGGMTADDVVRVLQESGYDITKERFYSLASQLMKKGYIESHKINGRRVIYTINSDSEYEVEQKLRERLEKSAPTAERVSAEEMRRILDRHST</sequence>
<dbReference type="RefSeq" id="WP_011019629.1">
    <property type="nucleotide sequence ID" value="NC_003551.1"/>
</dbReference>
<evidence type="ECO:0000313" key="3">
    <source>
        <dbReference type="Proteomes" id="UP000001826"/>
    </source>
</evidence>
<feature type="compositionally biased region" description="Basic and acidic residues" evidence="1">
    <location>
        <begin position="116"/>
        <end position="130"/>
    </location>
</feature>
<protein>
    <submittedName>
        <fullName evidence="2">Fe2+/Zn2+ uptake regulator</fullName>
    </submittedName>
</protein>
<dbReference type="EnsemblBacteria" id="AAM02474">
    <property type="protein sequence ID" value="AAM02474"/>
    <property type="gene ID" value="MK1261"/>
</dbReference>
<dbReference type="GeneID" id="1477856"/>
<proteinExistence type="predicted"/>
<dbReference type="PaxDb" id="190192-MK1261"/>
<name>Q8TVX7_METKA</name>
<gene>
    <name evidence="2" type="primary">fur_2</name>
    <name evidence="2" type="ordered locus">MK1261</name>
</gene>
<dbReference type="InterPro" id="IPR036388">
    <property type="entry name" value="WH-like_DNA-bd_sf"/>
</dbReference>
<dbReference type="AlphaFoldDB" id="Q8TVX7"/>
<organism evidence="2 3">
    <name type="scientific">Methanopyrus kandleri (strain AV19 / DSM 6324 / JCM 9639 / NBRC 100938)</name>
    <dbReference type="NCBI Taxonomy" id="190192"/>
    <lineage>
        <taxon>Archaea</taxon>
        <taxon>Methanobacteriati</taxon>
        <taxon>Methanobacteriota</taxon>
        <taxon>Methanomada group</taxon>
        <taxon>Methanopyri</taxon>
        <taxon>Methanopyrales</taxon>
        <taxon>Methanopyraceae</taxon>
        <taxon>Methanopyrus</taxon>
    </lineage>
</organism>
<keyword evidence="3" id="KW-1185">Reference proteome</keyword>
<reference evidence="2 3" key="1">
    <citation type="journal article" date="2002" name="Proc. Natl. Acad. Sci. U.S.A.">
        <title>The complete genome of hyperthermophile Methanopyrus kandleri AV19 and monophyly of archaeal methanogens.</title>
        <authorList>
            <person name="Slesarev A.I."/>
            <person name="Mezhevaya K.V."/>
            <person name="Makarova K.S."/>
            <person name="Polushin N.N."/>
            <person name="Shcherbinina O.V."/>
            <person name="Shakhova V.V."/>
            <person name="Belova G.I."/>
            <person name="Aravind L."/>
            <person name="Natale D.A."/>
            <person name="Rogozin I.B."/>
            <person name="Tatusov R.L."/>
            <person name="Wolf Y.I."/>
            <person name="Stetter K.O."/>
            <person name="Malykh A.G."/>
            <person name="Koonin E.V."/>
            <person name="Kozyavkin S.A."/>
        </authorList>
    </citation>
    <scope>NUCLEOTIDE SEQUENCE [LARGE SCALE GENOMIC DNA]</scope>
    <source>
        <strain evidence="3">AV19 / DSM 6324 / JCM 9639 / NBRC 100938</strain>
    </source>
</reference>
<dbReference type="Proteomes" id="UP000001826">
    <property type="component" value="Chromosome"/>
</dbReference>